<feature type="non-terminal residue" evidence="1">
    <location>
        <position position="1"/>
    </location>
</feature>
<name>A0AAD6B8L5_9TELE</name>
<reference evidence="1" key="1">
    <citation type="submission" date="2022-11" db="EMBL/GenBank/DDBJ databases">
        <title>Chromosome-level genome of Pogonophryne albipinna.</title>
        <authorList>
            <person name="Jo E."/>
        </authorList>
    </citation>
    <scope>NUCLEOTIDE SEQUENCE</scope>
    <source>
        <strain evidence="1">SGF0006</strain>
        <tissue evidence="1">Muscle</tissue>
    </source>
</reference>
<accession>A0AAD6B8L5</accession>
<proteinExistence type="predicted"/>
<dbReference type="EMBL" id="JAPTMU010000009">
    <property type="protein sequence ID" value="KAJ4938216.1"/>
    <property type="molecule type" value="Genomic_DNA"/>
</dbReference>
<keyword evidence="2" id="KW-1185">Reference proteome</keyword>
<evidence type="ECO:0000313" key="2">
    <source>
        <dbReference type="Proteomes" id="UP001219934"/>
    </source>
</evidence>
<gene>
    <name evidence="1" type="ORF">JOQ06_002841</name>
</gene>
<comment type="caution">
    <text evidence="1">The sequence shown here is derived from an EMBL/GenBank/DDBJ whole genome shotgun (WGS) entry which is preliminary data.</text>
</comment>
<evidence type="ECO:0000313" key="1">
    <source>
        <dbReference type="EMBL" id="KAJ4938216.1"/>
    </source>
</evidence>
<dbReference type="AlphaFoldDB" id="A0AAD6B8L5"/>
<sequence>EDRWPGLFQTACLVCIEDMSALQRPQRLQRRCQEEARRSFFTQSLYFHKAHTRSNNSITQTSEDAAARMSIPACEVREDERSLG</sequence>
<organism evidence="1 2">
    <name type="scientific">Pogonophryne albipinna</name>
    <dbReference type="NCBI Taxonomy" id="1090488"/>
    <lineage>
        <taxon>Eukaryota</taxon>
        <taxon>Metazoa</taxon>
        <taxon>Chordata</taxon>
        <taxon>Craniata</taxon>
        <taxon>Vertebrata</taxon>
        <taxon>Euteleostomi</taxon>
        <taxon>Actinopterygii</taxon>
        <taxon>Neopterygii</taxon>
        <taxon>Teleostei</taxon>
        <taxon>Neoteleostei</taxon>
        <taxon>Acanthomorphata</taxon>
        <taxon>Eupercaria</taxon>
        <taxon>Perciformes</taxon>
        <taxon>Notothenioidei</taxon>
        <taxon>Pogonophryne</taxon>
    </lineage>
</organism>
<protein>
    <submittedName>
        <fullName evidence="1">Uncharacterized protein</fullName>
    </submittedName>
</protein>
<dbReference type="Proteomes" id="UP001219934">
    <property type="component" value="Unassembled WGS sequence"/>
</dbReference>